<sequence>MDGGNEGITGERRTWVSPEEELCLRTSESENHKKRLDENEELASALRKKSPDSRMRVSRSESE</sequence>
<reference evidence="2 3" key="1">
    <citation type="journal article" date="2013" name="BMC Genomics">
        <title>The miniature genome of a carnivorous plant Genlisea aurea contains a low number of genes and short non-coding sequences.</title>
        <authorList>
            <person name="Leushkin E.V."/>
            <person name="Sutormin R.A."/>
            <person name="Nabieva E.R."/>
            <person name="Penin A.A."/>
            <person name="Kondrashov A.S."/>
            <person name="Logacheva M.D."/>
        </authorList>
    </citation>
    <scope>NUCLEOTIDE SEQUENCE [LARGE SCALE GENOMIC DNA]</scope>
</reference>
<dbReference type="EMBL" id="AUSU01007416">
    <property type="protein sequence ID" value="EPS60627.1"/>
    <property type="molecule type" value="Genomic_DNA"/>
</dbReference>
<feature type="compositionally biased region" description="Basic and acidic residues" evidence="1">
    <location>
        <begin position="27"/>
        <end position="37"/>
    </location>
</feature>
<accession>S8DLZ4</accession>
<evidence type="ECO:0000313" key="3">
    <source>
        <dbReference type="Proteomes" id="UP000015453"/>
    </source>
</evidence>
<feature type="region of interest" description="Disordered" evidence="1">
    <location>
        <begin position="1"/>
        <end position="63"/>
    </location>
</feature>
<comment type="caution">
    <text evidence="2">The sequence shown here is derived from an EMBL/GenBank/DDBJ whole genome shotgun (WGS) entry which is preliminary data.</text>
</comment>
<organism evidence="2 3">
    <name type="scientific">Genlisea aurea</name>
    <dbReference type="NCBI Taxonomy" id="192259"/>
    <lineage>
        <taxon>Eukaryota</taxon>
        <taxon>Viridiplantae</taxon>
        <taxon>Streptophyta</taxon>
        <taxon>Embryophyta</taxon>
        <taxon>Tracheophyta</taxon>
        <taxon>Spermatophyta</taxon>
        <taxon>Magnoliopsida</taxon>
        <taxon>eudicotyledons</taxon>
        <taxon>Gunneridae</taxon>
        <taxon>Pentapetalae</taxon>
        <taxon>asterids</taxon>
        <taxon>lamiids</taxon>
        <taxon>Lamiales</taxon>
        <taxon>Lentibulariaceae</taxon>
        <taxon>Genlisea</taxon>
    </lineage>
</organism>
<proteinExistence type="predicted"/>
<feature type="compositionally biased region" description="Basic and acidic residues" evidence="1">
    <location>
        <begin position="49"/>
        <end position="63"/>
    </location>
</feature>
<dbReference type="AlphaFoldDB" id="S8DLZ4"/>
<evidence type="ECO:0000256" key="1">
    <source>
        <dbReference type="SAM" id="MobiDB-lite"/>
    </source>
</evidence>
<protein>
    <submittedName>
        <fullName evidence="2">Uncharacterized protein</fullName>
    </submittedName>
</protein>
<evidence type="ECO:0000313" key="2">
    <source>
        <dbReference type="EMBL" id="EPS60627.1"/>
    </source>
</evidence>
<name>S8DLZ4_9LAMI</name>
<dbReference type="Proteomes" id="UP000015453">
    <property type="component" value="Unassembled WGS sequence"/>
</dbReference>
<gene>
    <name evidence="2" type="ORF">M569_14176</name>
</gene>
<keyword evidence="3" id="KW-1185">Reference proteome</keyword>